<dbReference type="InterPro" id="IPR043128">
    <property type="entry name" value="Rev_trsase/Diguanyl_cyclase"/>
</dbReference>
<dbReference type="GO" id="GO:0003968">
    <property type="term" value="F:RNA-directed RNA polymerase activity"/>
    <property type="evidence" value="ECO:0007669"/>
    <property type="project" value="InterPro"/>
</dbReference>
<name>A0A1L3KLE5_9VIRU</name>
<evidence type="ECO:0000256" key="1">
    <source>
        <dbReference type="ARBA" id="ARBA00022679"/>
    </source>
</evidence>
<dbReference type="GO" id="GO:0003723">
    <property type="term" value="F:RNA binding"/>
    <property type="evidence" value="ECO:0007669"/>
    <property type="project" value="InterPro"/>
</dbReference>
<sequence>MPLKLLKSCKGFALDLRPPRPDPVAIKVASEVFGASEVDRVRSKFHRSFVTSERLMEDLFDYDRVYANADVRDEPIYQLALQSVREQYTPQERLVPLTLGAVEQHPDLTRDSAPGLPYSQEGYRTKADVLNAGISGRWHKLWDVVGKGKPAQIPDSQHFFRAQTVDDPDVHKIRTTWGYPFDVLIEESRFFLPYIKWLKTTDQVPIGYQVEIATGGMHYIDDMLKSHPRATFGMLDWRKFDKTIPAWLIRDAFQIMYDVYEMGKVQCSEGKLWPVNSQHSQRRFRKIVNYFINTTIQTHIGLRFRKTGGVPSGSMFTNIIDSIVNAIVMRYLIYSYAGEFPLADIYMGDDSLLVLKDPINLDFLGELAEKKFSMILNTKKSYLTSNPNNVHFLGYYNCDGRPGRNTDFLISSFCDPERTVRDPHITLVRALGEMFATCDHFKAVDWYEILIRLLMQTGITAYEFNSIVSHKKRILKHLKTYGWDLSKISVPHPHEIYCAVWPVMVPMAPRRPYIIKTWNYPALMRANKEYWTTRTSIL</sequence>
<keyword evidence="2" id="KW-0548">Nucleotidyltransferase</keyword>
<keyword evidence="3" id="KW-0693">Viral RNA replication</keyword>
<reference evidence="5" key="1">
    <citation type="journal article" date="2016" name="Nature">
        <title>Redefining the invertebrate RNA virosphere.</title>
        <authorList>
            <person name="Shi M."/>
            <person name="Lin X.D."/>
            <person name="Tian J.H."/>
            <person name="Chen L.J."/>
            <person name="Chen X."/>
            <person name="Li C.X."/>
            <person name="Qin X.C."/>
            <person name="Li J."/>
            <person name="Cao J.P."/>
            <person name="Eden J.S."/>
            <person name="Buchmann J."/>
            <person name="Wang W."/>
            <person name="Xu J."/>
            <person name="Holmes E.C."/>
            <person name="Zhang Y.Z."/>
        </authorList>
    </citation>
    <scope>NUCLEOTIDE SEQUENCE</scope>
    <source>
        <strain evidence="5">BHTSS8738</strain>
    </source>
</reference>
<dbReference type="GO" id="GO:0039694">
    <property type="term" value="P:viral RNA genome replication"/>
    <property type="evidence" value="ECO:0007669"/>
    <property type="project" value="InterPro"/>
</dbReference>
<keyword evidence="1" id="KW-0808">Transferase</keyword>
<organism evidence="5">
    <name type="scientific">Beihai partiti-like virus 1</name>
    <dbReference type="NCBI Taxonomy" id="1922501"/>
    <lineage>
        <taxon>Viruses</taxon>
        <taxon>Riboviria</taxon>
    </lineage>
</organism>
<dbReference type="GO" id="GO:0006351">
    <property type="term" value="P:DNA-templated transcription"/>
    <property type="evidence" value="ECO:0007669"/>
    <property type="project" value="InterPro"/>
</dbReference>
<dbReference type="EMBL" id="KX884072">
    <property type="protein sequence ID" value="APG78183.1"/>
    <property type="molecule type" value="Genomic_RNA"/>
</dbReference>
<dbReference type="Pfam" id="PF00680">
    <property type="entry name" value="RdRP_1"/>
    <property type="match status" value="1"/>
</dbReference>
<proteinExistence type="predicted"/>
<evidence type="ECO:0000259" key="4">
    <source>
        <dbReference type="PROSITE" id="PS50507"/>
    </source>
</evidence>
<dbReference type="InterPro" id="IPR001205">
    <property type="entry name" value="RNA-dir_pol_C"/>
</dbReference>
<evidence type="ECO:0000256" key="3">
    <source>
        <dbReference type="ARBA" id="ARBA00022953"/>
    </source>
</evidence>
<evidence type="ECO:0000256" key="2">
    <source>
        <dbReference type="ARBA" id="ARBA00022695"/>
    </source>
</evidence>
<dbReference type="SUPFAM" id="SSF56672">
    <property type="entry name" value="DNA/RNA polymerases"/>
    <property type="match status" value="1"/>
</dbReference>
<dbReference type="InterPro" id="IPR043502">
    <property type="entry name" value="DNA/RNA_pol_sf"/>
</dbReference>
<protein>
    <submittedName>
        <fullName evidence="5">RdRp</fullName>
    </submittedName>
</protein>
<dbReference type="InterPro" id="IPR007094">
    <property type="entry name" value="RNA-dir_pol_PSvirus"/>
</dbReference>
<dbReference type="Gene3D" id="3.30.70.270">
    <property type="match status" value="1"/>
</dbReference>
<accession>A0A1L3KLE5</accession>
<feature type="domain" description="RdRp catalytic" evidence="4">
    <location>
        <begin position="230"/>
        <end position="363"/>
    </location>
</feature>
<evidence type="ECO:0000313" key="5">
    <source>
        <dbReference type="EMBL" id="APG78183.1"/>
    </source>
</evidence>
<dbReference type="PROSITE" id="PS50507">
    <property type="entry name" value="RDRP_SSRNA_POS"/>
    <property type="match status" value="1"/>
</dbReference>